<proteinExistence type="inferred from homology"/>
<evidence type="ECO:0000259" key="2">
    <source>
        <dbReference type="Pfam" id="PF00582"/>
    </source>
</evidence>
<comment type="caution">
    <text evidence="3">The sequence shown here is derived from an EMBL/GenBank/DDBJ whole genome shotgun (WGS) entry which is preliminary data.</text>
</comment>
<feature type="domain" description="UspA" evidence="2">
    <location>
        <begin position="159"/>
        <end position="297"/>
    </location>
</feature>
<evidence type="ECO:0000256" key="1">
    <source>
        <dbReference type="ARBA" id="ARBA00008791"/>
    </source>
</evidence>
<dbReference type="InterPro" id="IPR006016">
    <property type="entry name" value="UspA"/>
</dbReference>
<dbReference type="Gene3D" id="3.40.50.620">
    <property type="entry name" value="HUPs"/>
    <property type="match status" value="2"/>
</dbReference>
<dbReference type="PANTHER" id="PTHR46268">
    <property type="entry name" value="STRESS RESPONSE PROTEIN NHAX"/>
    <property type="match status" value="1"/>
</dbReference>
<sequence>MTTESTTAPVIVGIDGSQSALGAARWAAGYAEKVNAPVELVFALPGNDWYMALGEAALISERALLDQLREVGARYLKEAQEATGKAASTVRTTATISEDEIVDFIRKRSPDAQLVVIGSRRSGPVRDLLLGSQVIPITNAAQCPVLAWRPSADAAVDMHTDVVVGIDGSEHADKALLAAFEHAHLTGTRLVIAHFWQVSALVGVGYAGALIDWEQLRDNGNAWLRDHVAGVRDKFPDVEVRLIYGDASPAHGLADLSASAGVVVVGSRGRGAVSGTLLGSVSQNLLHHSRCSVLLVH</sequence>
<dbReference type="InterPro" id="IPR014729">
    <property type="entry name" value="Rossmann-like_a/b/a_fold"/>
</dbReference>
<dbReference type="RefSeq" id="WP_317714567.1">
    <property type="nucleotide sequence ID" value="NZ_JAWLUM010000004.1"/>
</dbReference>
<dbReference type="Proteomes" id="UP001185792">
    <property type="component" value="Unassembled WGS sequence"/>
</dbReference>
<dbReference type="SUPFAM" id="SSF52402">
    <property type="entry name" value="Adenine nucleotide alpha hydrolases-like"/>
    <property type="match status" value="2"/>
</dbReference>
<name>A0ABU4EZA8_WILMA</name>
<organism evidence="3 4">
    <name type="scientific">Williamsia marianensis</name>
    <dbReference type="NCBI Taxonomy" id="85044"/>
    <lineage>
        <taxon>Bacteria</taxon>
        <taxon>Bacillati</taxon>
        <taxon>Actinomycetota</taxon>
        <taxon>Actinomycetes</taxon>
        <taxon>Mycobacteriales</taxon>
        <taxon>Nocardiaceae</taxon>
        <taxon>Williamsia</taxon>
    </lineage>
</organism>
<gene>
    <name evidence="3" type="ORF">R4198_23055</name>
</gene>
<dbReference type="PANTHER" id="PTHR46268:SF6">
    <property type="entry name" value="UNIVERSAL STRESS PROTEIN UP12"/>
    <property type="match status" value="1"/>
</dbReference>
<protein>
    <submittedName>
        <fullName evidence="3">Universal stress protein</fullName>
    </submittedName>
</protein>
<reference evidence="3 4" key="1">
    <citation type="submission" date="2023-10" db="EMBL/GenBank/DDBJ databases">
        <title>Development of a sustainable strategy for remediation of hydrocarbon-contaminated territories based on the waste exchange concept.</title>
        <authorList>
            <person name="Krivoruchko A."/>
        </authorList>
    </citation>
    <scope>NUCLEOTIDE SEQUENCE [LARGE SCALE GENOMIC DNA]</scope>
    <source>
        <strain evidence="3 4">IEGM 1236</strain>
    </source>
</reference>
<dbReference type="Pfam" id="PF00582">
    <property type="entry name" value="Usp"/>
    <property type="match status" value="2"/>
</dbReference>
<accession>A0ABU4EZA8</accession>
<feature type="domain" description="UspA" evidence="2">
    <location>
        <begin position="10"/>
        <end position="147"/>
    </location>
</feature>
<dbReference type="InterPro" id="IPR006015">
    <property type="entry name" value="Universal_stress_UspA"/>
</dbReference>
<evidence type="ECO:0000313" key="4">
    <source>
        <dbReference type="Proteomes" id="UP001185792"/>
    </source>
</evidence>
<dbReference type="EMBL" id="JAWLUM010000004">
    <property type="protein sequence ID" value="MDV7136583.1"/>
    <property type="molecule type" value="Genomic_DNA"/>
</dbReference>
<keyword evidence="4" id="KW-1185">Reference proteome</keyword>
<dbReference type="PRINTS" id="PR01438">
    <property type="entry name" value="UNVRSLSTRESS"/>
</dbReference>
<comment type="similarity">
    <text evidence="1">Belongs to the universal stress protein A family.</text>
</comment>
<evidence type="ECO:0000313" key="3">
    <source>
        <dbReference type="EMBL" id="MDV7136583.1"/>
    </source>
</evidence>